<sequence>MLACSAMLAAGAAGASGSPESVQLPAAQKSGGMPLMEALSKRHSSRSFSPGDLSPQELSNLLWAAWGVNRADGRRTIPTAMNYQELQVYVNRRDGVWRYEARSERLVRVADRALPAPMNDAPDVLIFAILDHQEYGPYHAGLAARSAGLYCASAKLACVVRASPVKAAEKADPNAFGFLPKGWKPSLRLHAGHPAK</sequence>
<reference evidence="2 3" key="1">
    <citation type="submission" date="2022-02" db="EMBL/GenBank/DDBJ databases">
        <title>Mesosutterella porci, a novel member of the family Sutterellaceae from pig feces.</title>
        <authorList>
            <person name="Wylensek D."/>
            <person name="Clavel T."/>
        </authorList>
    </citation>
    <scope>NUCLEOTIDE SEQUENCE [LARGE SCALE GENOMIC DNA]</scope>
    <source>
        <strain evidence="3">oilRF-744-wt-GAM-9</strain>
    </source>
</reference>
<protein>
    <submittedName>
        <fullName evidence="2">Nitroreductase family protein</fullName>
    </submittedName>
</protein>
<proteinExistence type="predicted"/>
<evidence type="ECO:0000259" key="1">
    <source>
        <dbReference type="Pfam" id="PF00881"/>
    </source>
</evidence>
<dbReference type="PANTHER" id="PTHR43745:SF2">
    <property type="entry name" value="NITROREDUCTASE MJ1384-RELATED"/>
    <property type="match status" value="1"/>
</dbReference>
<keyword evidence="3" id="KW-1185">Reference proteome</keyword>
<dbReference type="Pfam" id="PF00881">
    <property type="entry name" value="Nitroreductase"/>
    <property type="match status" value="1"/>
</dbReference>
<dbReference type="Gene3D" id="3.40.109.10">
    <property type="entry name" value="NADH Oxidase"/>
    <property type="match status" value="1"/>
</dbReference>
<dbReference type="InterPro" id="IPR029479">
    <property type="entry name" value="Nitroreductase"/>
</dbReference>
<dbReference type="InterPro" id="IPR052544">
    <property type="entry name" value="Bacteriocin_Proc_Enz"/>
</dbReference>
<accession>A0ABS9MNC9</accession>
<dbReference type="SUPFAM" id="SSF55469">
    <property type="entry name" value="FMN-dependent nitroreductase-like"/>
    <property type="match status" value="1"/>
</dbReference>
<organism evidence="2 3">
    <name type="scientific">Mesosutterella porci</name>
    <dbReference type="NCBI Taxonomy" id="2915351"/>
    <lineage>
        <taxon>Bacteria</taxon>
        <taxon>Pseudomonadati</taxon>
        <taxon>Pseudomonadota</taxon>
        <taxon>Betaproteobacteria</taxon>
        <taxon>Burkholderiales</taxon>
        <taxon>Sutterellaceae</taxon>
        <taxon>Mesosutterella</taxon>
    </lineage>
</organism>
<dbReference type="PANTHER" id="PTHR43745">
    <property type="entry name" value="NITROREDUCTASE MJ1384-RELATED"/>
    <property type="match status" value="1"/>
</dbReference>
<dbReference type="Proteomes" id="UP001297600">
    <property type="component" value="Unassembled WGS sequence"/>
</dbReference>
<dbReference type="RefSeq" id="WP_237977777.1">
    <property type="nucleotide sequence ID" value="NZ_JAKNCT010000001.1"/>
</dbReference>
<evidence type="ECO:0000313" key="2">
    <source>
        <dbReference type="EMBL" id="MCG5030125.1"/>
    </source>
</evidence>
<name>A0ABS9MNC9_9BURK</name>
<dbReference type="EMBL" id="JAKNCT010000001">
    <property type="protein sequence ID" value="MCG5030125.1"/>
    <property type="molecule type" value="Genomic_DNA"/>
</dbReference>
<feature type="domain" description="Nitroreductase" evidence="1">
    <location>
        <begin position="40"/>
        <end position="159"/>
    </location>
</feature>
<evidence type="ECO:0000313" key="3">
    <source>
        <dbReference type="Proteomes" id="UP001297600"/>
    </source>
</evidence>
<gene>
    <name evidence="2" type="ORF">MAF45_01470</name>
</gene>
<comment type="caution">
    <text evidence="2">The sequence shown here is derived from an EMBL/GenBank/DDBJ whole genome shotgun (WGS) entry which is preliminary data.</text>
</comment>
<dbReference type="InterPro" id="IPR000415">
    <property type="entry name" value="Nitroreductase-like"/>
</dbReference>